<gene>
    <name evidence="1" type="ORF">K7432_015989</name>
</gene>
<feature type="non-terminal residue" evidence="1">
    <location>
        <position position="60"/>
    </location>
</feature>
<reference evidence="1 2" key="1">
    <citation type="submission" date="2023-04" db="EMBL/GenBank/DDBJ databases">
        <title>Genome of Basidiobolus ranarum AG-B5.</title>
        <authorList>
            <person name="Stajich J.E."/>
            <person name="Carter-House D."/>
            <person name="Gryganskyi A."/>
        </authorList>
    </citation>
    <scope>NUCLEOTIDE SEQUENCE [LARGE SCALE GENOMIC DNA]</scope>
    <source>
        <strain evidence="1 2">AG-B5</strain>
    </source>
</reference>
<protein>
    <submittedName>
        <fullName evidence="1">Uncharacterized protein</fullName>
    </submittedName>
</protein>
<keyword evidence="2" id="KW-1185">Reference proteome</keyword>
<name>A0ABR2VM94_9FUNG</name>
<sequence length="60" mass="6741">MGVRFQAIKINFVNQSKEDTLNQVEILNLSEGQLRVSRQSQVNWTDQILHPSGSDASPTD</sequence>
<accession>A0ABR2VM94</accession>
<dbReference type="EMBL" id="JASJQH010009272">
    <property type="protein sequence ID" value="KAK9680257.1"/>
    <property type="molecule type" value="Genomic_DNA"/>
</dbReference>
<dbReference type="Proteomes" id="UP001479436">
    <property type="component" value="Unassembled WGS sequence"/>
</dbReference>
<organism evidence="1 2">
    <name type="scientific">Basidiobolus ranarum</name>
    <dbReference type="NCBI Taxonomy" id="34480"/>
    <lineage>
        <taxon>Eukaryota</taxon>
        <taxon>Fungi</taxon>
        <taxon>Fungi incertae sedis</taxon>
        <taxon>Zoopagomycota</taxon>
        <taxon>Entomophthoromycotina</taxon>
        <taxon>Basidiobolomycetes</taxon>
        <taxon>Basidiobolales</taxon>
        <taxon>Basidiobolaceae</taxon>
        <taxon>Basidiobolus</taxon>
    </lineage>
</organism>
<evidence type="ECO:0000313" key="1">
    <source>
        <dbReference type="EMBL" id="KAK9680257.1"/>
    </source>
</evidence>
<comment type="caution">
    <text evidence="1">The sequence shown here is derived from an EMBL/GenBank/DDBJ whole genome shotgun (WGS) entry which is preliminary data.</text>
</comment>
<proteinExistence type="predicted"/>
<evidence type="ECO:0000313" key="2">
    <source>
        <dbReference type="Proteomes" id="UP001479436"/>
    </source>
</evidence>